<dbReference type="AlphaFoldDB" id="A0A9X4JV26"/>
<dbReference type="NCBIfam" id="TIGR00964">
    <property type="entry name" value="secE_bact"/>
    <property type="match status" value="1"/>
</dbReference>
<evidence type="ECO:0000256" key="3">
    <source>
        <dbReference type="ARBA" id="ARBA00022475"/>
    </source>
</evidence>
<proteinExistence type="inferred from homology"/>
<evidence type="ECO:0000256" key="6">
    <source>
        <dbReference type="ARBA" id="ARBA00022989"/>
    </source>
</evidence>
<dbReference type="GO" id="GO:0005886">
    <property type="term" value="C:plasma membrane"/>
    <property type="evidence" value="ECO:0007669"/>
    <property type="project" value="UniProtKB-SubCell"/>
</dbReference>
<name>A0A9X4JV26_9FIRM</name>
<comment type="subunit">
    <text evidence="9">Component of the Sec protein translocase complex. Heterotrimer consisting of SecY, SecE and SecG subunits. The heterotrimers can form oligomers, although 1 heterotrimer is thought to be able to translocate proteins. Interacts with the ribosome. Interacts with SecDF, and other proteins may be involved. Interacts with SecA.</text>
</comment>
<evidence type="ECO:0000313" key="11">
    <source>
        <dbReference type="EMBL" id="MDF9407526.1"/>
    </source>
</evidence>
<keyword evidence="6 9" id="KW-1133">Transmembrane helix</keyword>
<evidence type="ECO:0000256" key="8">
    <source>
        <dbReference type="ARBA" id="ARBA00023136"/>
    </source>
</evidence>
<comment type="subcellular location">
    <subcellularLocation>
        <location evidence="9">Cell membrane</location>
        <topology evidence="9">Single-pass membrane protein</topology>
    </subcellularLocation>
    <subcellularLocation>
        <location evidence="1">Membrane</location>
    </subcellularLocation>
</comment>
<dbReference type="HAMAP" id="MF_00422">
    <property type="entry name" value="SecE"/>
    <property type="match status" value="1"/>
</dbReference>
<evidence type="ECO:0000256" key="7">
    <source>
        <dbReference type="ARBA" id="ARBA00023010"/>
    </source>
</evidence>
<comment type="similarity">
    <text evidence="9">Belongs to the SecE/SEC61-gamma family.</text>
</comment>
<keyword evidence="4 9" id="KW-0812">Transmembrane</keyword>
<dbReference type="InterPro" id="IPR038379">
    <property type="entry name" value="SecE_sf"/>
</dbReference>
<feature type="region of interest" description="Disordered" evidence="10">
    <location>
        <begin position="1"/>
        <end position="34"/>
    </location>
</feature>
<evidence type="ECO:0000256" key="5">
    <source>
        <dbReference type="ARBA" id="ARBA00022927"/>
    </source>
</evidence>
<protein>
    <recommendedName>
        <fullName evidence="9">Protein translocase subunit SecE</fullName>
    </recommendedName>
</protein>
<evidence type="ECO:0000256" key="4">
    <source>
        <dbReference type="ARBA" id="ARBA00022692"/>
    </source>
</evidence>
<evidence type="ECO:0000313" key="12">
    <source>
        <dbReference type="Proteomes" id="UP001154312"/>
    </source>
</evidence>
<dbReference type="PANTHER" id="PTHR33910:SF1">
    <property type="entry name" value="PROTEIN TRANSLOCASE SUBUNIT SECE"/>
    <property type="match status" value="1"/>
</dbReference>
<evidence type="ECO:0000256" key="2">
    <source>
        <dbReference type="ARBA" id="ARBA00022448"/>
    </source>
</evidence>
<organism evidence="11 12">
    <name type="scientific">Pelotomaculum isophthalicicum JI</name>
    <dbReference type="NCBI Taxonomy" id="947010"/>
    <lineage>
        <taxon>Bacteria</taxon>
        <taxon>Bacillati</taxon>
        <taxon>Bacillota</taxon>
        <taxon>Clostridia</taxon>
        <taxon>Eubacteriales</taxon>
        <taxon>Desulfotomaculaceae</taxon>
        <taxon>Pelotomaculum</taxon>
    </lineage>
</organism>
<keyword evidence="12" id="KW-1185">Reference proteome</keyword>
<gene>
    <name evidence="9 11" type="primary">secE</name>
    <name evidence="11" type="ORF">L7E55_04010</name>
</gene>
<feature type="transmembrane region" description="Helical" evidence="9">
    <location>
        <begin position="82"/>
        <end position="103"/>
    </location>
</feature>
<dbReference type="GO" id="GO:0065002">
    <property type="term" value="P:intracellular protein transmembrane transport"/>
    <property type="evidence" value="ECO:0007669"/>
    <property type="project" value="UniProtKB-UniRule"/>
</dbReference>
<dbReference type="EMBL" id="JAKOAV010000005">
    <property type="protein sequence ID" value="MDF9407526.1"/>
    <property type="molecule type" value="Genomic_DNA"/>
</dbReference>
<comment type="function">
    <text evidence="9">Essential subunit of the Sec protein translocation channel SecYEG. Clamps together the 2 halves of SecY. May contact the channel plug during translocation.</text>
</comment>
<dbReference type="RefSeq" id="WP_277442759.1">
    <property type="nucleotide sequence ID" value="NZ_JAKOAV010000005.1"/>
</dbReference>
<reference evidence="11" key="1">
    <citation type="submission" date="2022-02" db="EMBL/GenBank/DDBJ databases">
        <authorList>
            <person name="Leng L."/>
        </authorList>
    </citation>
    <scope>NUCLEOTIDE SEQUENCE</scope>
    <source>
        <strain evidence="11">JI</strain>
    </source>
</reference>
<sequence length="117" mass="13476">MALMKKQDNNNKKESYKKETNLKEASKKTLADSKEKKVLVKKDSGKVVAKKDRVNRVEQIKKFARGVMNELKKVHWLNGREVVIYTSVVLLAVLFVGCLIWLFDSVLSVVLKLIMQR</sequence>
<evidence type="ECO:0000256" key="1">
    <source>
        <dbReference type="ARBA" id="ARBA00004370"/>
    </source>
</evidence>
<dbReference type="PANTHER" id="PTHR33910">
    <property type="entry name" value="PROTEIN TRANSLOCASE SUBUNIT SECE"/>
    <property type="match status" value="1"/>
</dbReference>
<keyword evidence="7 9" id="KW-0811">Translocation</keyword>
<dbReference type="InterPro" id="IPR005807">
    <property type="entry name" value="SecE_bac"/>
</dbReference>
<keyword evidence="3 9" id="KW-1003">Cell membrane</keyword>
<dbReference type="GO" id="GO:0043952">
    <property type="term" value="P:protein transport by the Sec complex"/>
    <property type="evidence" value="ECO:0007669"/>
    <property type="project" value="UniProtKB-UniRule"/>
</dbReference>
<dbReference type="GO" id="GO:0009306">
    <property type="term" value="P:protein secretion"/>
    <property type="evidence" value="ECO:0007669"/>
    <property type="project" value="UniProtKB-UniRule"/>
</dbReference>
<dbReference type="Pfam" id="PF00584">
    <property type="entry name" value="SecE"/>
    <property type="match status" value="1"/>
</dbReference>
<dbReference type="GO" id="GO:0006605">
    <property type="term" value="P:protein targeting"/>
    <property type="evidence" value="ECO:0007669"/>
    <property type="project" value="UniProtKB-UniRule"/>
</dbReference>
<keyword evidence="5 9" id="KW-0653">Protein transport</keyword>
<keyword evidence="2 9" id="KW-0813">Transport</keyword>
<evidence type="ECO:0000256" key="9">
    <source>
        <dbReference type="HAMAP-Rule" id="MF_00422"/>
    </source>
</evidence>
<dbReference type="Proteomes" id="UP001154312">
    <property type="component" value="Unassembled WGS sequence"/>
</dbReference>
<accession>A0A9X4JV26</accession>
<dbReference type="GO" id="GO:0008320">
    <property type="term" value="F:protein transmembrane transporter activity"/>
    <property type="evidence" value="ECO:0007669"/>
    <property type="project" value="UniProtKB-UniRule"/>
</dbReference>
<evidence type="ECO:0000256" key="10">
    <source>
        <dbReference type="SAM" id="MobiDB-lite"/>
    </source>
</evidence>
<dbReference type="InterPro" id="IPR001901">
    <property type="entry name" value="Translocase_SecE/Sec61-g"/>
</dbReference>
<comment type="caution">
    <text evidence="11">The sequence shown here is derived from an EMBL/GenBank/DDBJ whole genome shotgun (WGS) entry which is preliminary data.</text>
</comment>
<dbReference type="Gene3D" id="1.20.5.1030">
    <property type="entry name" value="Preprotein translocase secy subunit"/>
    <property type="match status" value="1"/>
</dbReference>
<keyword evidence="8 9" id="KW-0472">Membrane</keyword>